<sequence length="243" mass="24322">MKLSYGIVLAAQFLTVLALPSPNKGKSASSTTSSAAAAVTTTTPAAGAEEEEKANEVNLTGHFGVKVNIGGGNIKTDTLFPPGQNGALEVEIQDTQARVLTVTENKTPAAAPAGFTALESVSYVVAMEGGAANLTLQKIDYIRNANSTLDISKGVLGRLCTETKTFVVGAGVGETEFEADENELTTPVDNIVGEFAMFLPDAAAATGGAAAAEGATTGGSSATTAEVLAQLLGLLGVGTAGGN</sequence>
<dbReference type="EMBL" id="KV875093">
    <property type="protein sequence ID" value="OIW34687.1"/>
    <property type="molecule type" value="Genomic_DNA"/>
</dbReference>
<evidence type="ECO:0008006" key="5">
    <source>
        <dbReference type="Google" id="ProtNLM"/>
    </source>
</evidence>
<keyword evidence="4" id="KW-1185">Reference proteome</keyword>
<proteinExistence type="predicted"/>
<name>A0A1J7J3M5_9PEZI</name>
<feature type="region of interest" description="Disordered" evidence="1">
    <location>
        <begin position="21"/>
        <end position="54"/>
    </location>
</feature>
<organism evidence="3 4">
    <name type="scientific">Coniochaeta ligniaria NRRL 30616</name>
    <dbReference type="NCBI Taxonomy" id="1408157"/>
    <lineage>
        <taxon>Eukaryota</taxon>
        <taxon>Fungi</taxon>
        <taxon>Dikarya</taxon>
        <taxon>Ascomycota</taxon>
        <taxon>Pezizomycotina</taxon>
        <taxon>Sordariomycetes</taxon>
        <taxon>Sordariomycetidae</taxon>
        <taxon>Coniochaetales</taxon>
        <taxon>Coniochaetaceae</taxon>
        <taxon>Coniochaeta</taxon>
    </lineage>
</organism>
<feature type="chain" id="PRO_5012001099" description="Cell wall protein" evidence="2">
    <location>
        <begin position="19"/>
        <end position="243"/>
    </location>
</feature>
<evidence type="ECO:0000256" key="1">
    <source>
        <dbReference type="SAM" id="MobiDB-lite"/>
    </source>
</evidence>
<dbReference type="Proteomes" id="UP000182658">
    <property type="component" value="Unassembled WGS sequence"/>
</dbReference>
<evidence type="ECO:0000313" key="4">
    <source>
        <dbReference type="Proteomes" id="UP000182658"/>
    </source>
</evidence>
<accession>A0A1J7J3M5</accession>
<protein>
    <recommendedName>
        <fullName evidence="5">Cell wall protein</fullName>
    </recommendedName>
</protein>
<reference evidence="3 4" key="1">
    <citation type="submission" date="2016-10" db="EMBL/GenBank/DDBJ databases">
        <title>Draft genome sequence of Coniochaeta ligniaria NRRL30616, a lignocellulolytic fungus for bioabatement of inhibitors in plant biomass hydrolysates.</title>
        <authorList>
            <consortium name="DOE Joint Genome Institute"/>
            <person name="Jimenez D.J."/>
            <person name="Hector R.E."/>
            <person name="Riley R."/>
            <person name="Sun H."/>
            <person name="Grigoriev I.V."/>
            <person name="Van Elsas J.D."/>
            <person name="Nichols N.N."/>
        </authorList>
    </citation>
    <scope>NUCLEOTIDE SEQUENCE [LARGE SCALE GENOMIC DNA]</scope>
    <source>
        <strain evidence="3 4">NRRL 30616</strain>
    </source>
</reference>
<evidence type="ECO:0000256" key="2">
    <source>
        <dbReference type="SAM" id="SignalP"/>
    </source>
</evidence>
<gene>
    <name evidence="3" type="ORF">CONLIGDRAFT_675652</name>
</gene>
<evidence type="ECO:0000313" key="3">
    <source>
        <dbReference type="EMBL" id="OIW34687.1"/>
    </source>
</evidence>
<dbReference type="InParanoid" id="A0A1J7J3M5"/>
<keyword evidence="2" id="KW-0732">Signal</keyword>
<feature type="signal peptide" evidence="2">
    <location>
        <begin position="1"/>
        <end position="18"/>
    </location>
</feature>
<dbReference type="AlphaFoldDB" id="A0A1J7J3M5"/>
<dbReference type="OrthoDB" id="3014608at2759"/>
<feature type="compositionally biased region" description="Low complexity" evidence="1">
    <location>
        <begin position="27"/>
        <end position="47"/>
    </location>
</feature>